<comment type="caution">
    <text evidence="2">The sequence shown here is derived from an EMBL/GenBank/DDBJ whole genome shotgun (WGS) entry which is preliminary data.</text>
</comment>
<organism evidence="2 3">
    <name type="scientific">Limosilactobacillus mucosae</name>
    <name type="common">Lactobacillus mucosae</name>
    <dbReference type="NCBI Taxonomy" id="97478"/>
    <lineage>
        <taxon>Bacteria</taxon>
        <taxon>Bacillati</taxon>
        <taxon>Bacillota</taxon>
        <taxon>Bacilli</taxon>
        <taxon>Lactobacillales</taxon>
        <taxon>Lactobacillaceae</taxon>
        <taxon>Limosilactobacillus</taxon>
    </lineage>
</organism>
<accession>A0AAJ1MAW6</accession>
<feature type="compositionally biased region" description="Basic and acidic residues" evidence="1">
    <location>
        <begin position="269"/>
        <end position="278"/>
    </location>
</feature>
<proteinExistence type="predicted"/>
<feature type="compositionally biased region" description="Low complexity" evidence="1">
    <location>
        <begin position="34"/>
        <end position="51"/>
    </location>
</feature>
<dbReference type="InterPro" id="IPR050149">
    <property type="entry name" value="Collagen_superfamily"/>
</dbReference>
<feature type="region of interest" description="Disordered" evidence="1">
    <location>
        <begin position="262"/>
        <end position="320"/>
    </location>
</feature>
<dbReference type="GO" id="GO:0031012">
    <property type="term" value="C:extracellular matrix"/>
    <property type="evidence" value="ECO:0007669"/>
    <property type="project" value="TreeGrafter"/>
</dbReference>
<evidence type="ECO:0000313" key="2">
    <source>
        <dbReference type="EMBL" id="MDC2830396.1"/>
    </source>
</evidence>
<dbReference type="AlphaFoldDB" id="A0AAJ1MAW6"/>
<dbReference type="InterPro" id="IPR008160">
    <property type="entry name" value="Collagen"/>
</dbReference>
<dbReference type="PANTHER" id="PTHR24023">
    <property type="entry name" value="COLLAGEN ALPHA"/>
    <property type="match status" value="1"/>
</dbReference>
<gene>
    <name evidence="2" type="ORF">PO250_08830</name>
</gene>
<dbReference type="GO" id="GO:0030198">
    <property type="term" value="P:extracellular matrix organization"/>
    <property type="evidence" value="ECO:0007669"/>
    <property type="project" value="TreeGrafter"/>
</dbReference>
<dbReference type="Proteomes" id="UP001220670">
    <property type="component" value="Unassembled WGS sequence"/>
</dbReference>
<dbReference type="EMBL" id="JAQONE010000025">
    <property type="protein sequence ID" value="MDC2830396.1"/>
    <property type="molecule type" value="Genomic_DNA"/>
</dbReference>
<sequence>MTTQDIDLGVVARGPQGPKGDTGATGARGPQGNTGPTGPKGATGPAGPTGANIIKFNGDISGNGASGQTATFARSNLQPSDIAKVGDIVFDQYPNGNGIDIGFWRITSLSSTSCTVTGLSSGFTIPKGNKGDTGAQGPQGIQGPQGKQGIQGVQGPQGPKGETGATGPANIKLAESDTRSANNAPSWYLSNYGQSIITEFKQTATIGVSSILTGTYCNLTTIVSWHDASGGLPVQIATSNDNSGRFAYRAATSTSAWGAWQQMGAQGPKGDKGDKGATGDRGPTGPQGVQGPKGDKGDTGPQGKQGIQGPQGPQGPAATVFRGTITSTSTDFNNLTSEGHYDIQFSPSYQGKNGPNQGNWGLLDVKVAGRMVVQTYYGDASANVYVRNRRDGSTWTAWREVTFWS</sequence>
<dbReference type="GO" id="GO:0005615">
    <property type="term" value="C:extracellular space"/>
    <property type="evidence" value="ECO:0007669"/>
    <property type="project" value="TreeGrafter"/>
</dbReference>
<dbReference type="Gene3D" id="1.20.5.320">
    <property type="entry name" value="6-Phosphogluconate Dehydrogenase, domain 3"/>
    <property type="match status" value="1"/>
</dbReference>
<dbReference type="Pfam" id="PF01391">
    <property type="entry name" value="Collagen"/>
    <property type="match status" value="2"/>
</dbReference>
<dbReference type="CDD" id="cd19958">
    <property type="entry name" value="pyocin_knob"/>
    <property type="match status" value="1"/>
</dbReference>
<reference evidence="2" key="1">
    <citation type="submission" date="2023-01" db="EMBL/GenBank/DDBJ databases">
        <title>Genome analysis of 13 Lactobacillus isolated from gut of wild boar.</title>
        <authorList>
            <person name="Papp P."/>
            <person name="Libisch B."/>
            <person name="Nagy T."/>
            <person name="Olasz F."/>
        </authorList>
    </citation>
    <scope>NUCLEOTIDE SEQUENCE</scope>
    <source>
        <strain evidence="2">F146</strain>
    </source>
</reference>
<name>A0AAJ1MAW6_LIMMU</name>
<feature type="region of interest" description="Disordered" evidence="1">
    <location>
        <begin position="1"/>
        <end position="51"/>
    </location>
</feature>
<dbReference type="PANTHER" id="PTHR24023:SF1095">
    <property type="entry name" value="EGF-LIKE DOMAIN-CONTAINING PROTEIN"/>
    <property type="match status" value="1"/>
</dbReference>
<dbReference type="GO" id="GO:0030020">
    <property type="term" value="F:extracellular matrix structural constituent conferring tensile strength"/>
    <property type="evidence" value="ECO:0007669"/>
    <property type="project" value="TreeGrafter"/>
</dbReference>
<dbReference type="RefSeq" id="WP_272225554.1">
    <property type="nucleotide sequence ID" value="NZ_JAQONA010000022.1"/>
</dbReference>
<protein>
    <recommendedName>
        <fullName evidence="4">Collagen-like protein</fullName>
    </recommendedName>
</protein>
<feature type="region of interest" description="Disordered" evidence="1">
    <location>
        <begin position="125"/>
        <end position="169"/>
    </location>
</feature>
<feature type="compositionally biased region" description="Low complexity" evidence="1">
    <location>
        <begin position="136"/>
        <end position="160"/>
    </location>
</feature>
<feature type="compositionally biased region" description="Low complexity" evidence="1">
    <location>
        <begin position="301"/>
        <end position="316"/>
    </location>
</feature>
<evidence type="ECO:0000256" key="1">
    <source>
        <dbReference type="SAM" id="MobiDB-lite"/>
    </source>
</evidence>
<evidence type="ECO:0000313" key="3">
    <source>
        <dbReference type="Proteomes" id="UP001220670"/>
    </source>
</evidence>
<evidence type="ECO:0008006" key="4">
    <source>
        <dbReference type="Google" id="ProtNLM"/>
    </source>
</evidence>